<feature type="transmembrane region" description="Helical" evidence="9">
    <location>
        <begin position="31"/>
        <end position="51"/>
    </location>
</feature>
<comment type="subcellular location">
    <subcellularLocation>
        <location evidence="1">Cell membrane</location>
        <topology evidence="1">Multi-pass membrane protein</topology>
    </subcellularLocation>
</comment>
<dbReference type="InterPro" id="IPR036640">
    <property type="entry name" value="ABC1_TM_sf"/>
</dbReference>
<keyword evidence="3" id="KW-1003">Cell membrane</keyword>
<evidence type="ECO:0000256" key="1">
    <source>
        <dbReference type="ARBA" id="ARBA00004651"/>
    </source>
</evidence>
<dbReference type="GO" id="GO:0016887">
    <property type="term" value="F:ATP hydrolysis activity"/>
    <property type="evidence" value="ECO:0007669"/>
    <property type="project" value="InterPro"/>
</dbReference>
<dbReference type="PANTHER" id="PTHR24221:SF589">
    <property type="entry name" value="ABC TRANSPORTER"/>
    <property type="match status" value="1"/>
</dbReference>
<gene>
    <name evidence="12" type="ORF">M9189_04335</name>
</gene>
<feature type="transmembrane region" description="Helical" evidence="9">
    <location>
        <begin position="172"/>
        <end position="190"/>
    </location>
</feature>
<dbReference type="GO" id="GO:0005886">
    <property type="term" value="C:plasma membrane"/>
    <property type="evidence" value="ECO:0007669"/>
    <property type="project" value="UniProtKB-SubCell"/>
</dbReference>
<feature type="transmembrane region" description="Helical" evidence="9">
    <location>
        <begin position="282"/>
        <end position="301"/>
    </location>
</feature>
<dbReference type="SUPFAM" id="SSF90123">
    <property type="entry name" value="ABC transporter transmembrane region"/>
    <property type="match status" value="1"/>
</dbReference>
<keyword evidence="2" id="KW-0813">Transport</keyword>
<dbReference type="Gene3D" id="1.20.1560.10">
    <property type="entry name" value="ABC transporter type 1, transmembrane domain"/>
    <property type="match status" value="1"/>
</dbReference>
<dbReference type="GO" id="GO:0005524">
    <property type="term" value="F:ATP binding"/>
    <property type="evidence" value="ECO:0007669"/>
    <property type="project" value="UniProtKB-KW"/>
</dbReference>
<keyword evidence="6 12" id="KW-0067">ATP-binding</keyword>
<dbReference type="InterPro" id="IPR003593">
    <property type="entry name" value="AAA+_ATPase"/>
</dbReference>
<accession>A0A9J6ZSL2</accession>
<dbReference type="EMBL" id="CP098400">
    <property type="protein sequence ID" value="URW80577.1"/>
    <property type="molecule type" value="Genomic_DNA"/>
</dbReference>
<sequence>MNFAWKNKLLSAEDWALVKKFGRYFVPHRKWLYISLASIPITTAGGIVLLWLVEKIVDDHILTGDIAGLKLYTAIAGVVLVVNFLFDGLYSYSFSKAGGLAVTDMRRELFGRSLRFPMKYYDRNPIGITLSRLTSDMESITESFASGILGLLADSIRTLALSFYLVYLNWQLSLVVAIVVPLIMLTIRYLRKKIRKAFDESRTSLARSAAYLQESLYGMKTIQLYAATETAFRKYDGFNKQYADAQNKSNVYDGALYSIIDGITSVATALVIWYGAAQVWDLDYTIGVLIVFITTLGRLFIPVRQFAQQITTIQRALSALDHINVLARQEVEEAEVAAGSGFGDSDEPLELEEIVFDKVSFSYSDKGPDVLKNVSFTLRKGQRIALAGSTGSGKSTILRLLTRTYTGYRGSIRINGVELRDIPLNKVRNTISLMQQDIYLFNDTVGFNIGLGRTGTGPHEIEEAARFVFADRFIEQLPGKYDFTIQDNGDNISKGQGQLISFARAICGNSRLIILDEATSAVDSITEYYIQKAIEKIFASRTVIAVAHRLSTIRNSDLILVMENGEIIERGSHEELIRMGGKYAGLVKELV</sequence>
<keyword evidence="5" id="KW-0547">Nucleotide-binding</keyword>
<dbReference type="PROSITE" id="PS50929">
    <property type="entry name" value="ABC_TM1F"/>
    <property type="match status" value="1"/>
</dbReference>
<dbReference type="InterPro" id="IPR003439">
    <property type="entry name" value="ABC_transporter-like_ATP-bd"/>
</dbReference>
<feature type="domain" description="ABC transporter" evidence="10">
    <location>
        <begin position="349"/>
        <end position="589"/>
    </location>
</feature>
<evidence type="ECO:0000256" key="6">
    <source>
        <dbReference type="ARBA" id="ARBA00022840"/>
    </source>
</evidence>
<dbReference type="InterPro" id="IPR011527">
    <property type="entry name" value="ABC1_TM_dom"/>
</dbReference>
<evidence type="ECO:0000256" key="9">
    <source>
        <dbReference type="SAM" id="Phobius"/>
    </source>
</evidence>
<proteinExistence type="predicted"/>
<evidence type="ECO:0000259" key="10">
    <source>
        <dbReference type="PROSITE" id="PS50893"/>
    </source>
</evidence>
<dbReference type="FunFam" id="3.40.50.300:FF:000221">
    <property type="entry name" value="Multidrug ABC transporter ATP-binding protein"/>
    <property type="match status" value="1"/>
</dbReference>
<dbReference type="AlphaFoldDB" id="A0A9J6ZSL2"/>
<evidence type="ECO:0000256" key="2">
    <source>
        <dbReference type="ARBA" id="ARBA00022448"/>
    </source>
</evidence>
<feature type="domain" description="ABC transmembrane type-1" evidence="11">
    <location>
        <begin position="41"/>
        <end position="315"/>
    </location>
</feature>
<keyword evidence="8 9" id="KW-0472">Membrane</keyword>
<dbReference type="PANTHER" id="PTHR24221">
    <property type="entry name" value="ATP-BINDING CASSETTE SUB-FAMILY B"/>
    <property type="match status" value="1"/>
</dbReference>
<dbReference type="Gene3D" id="3.40.50.300">
    <property type="entry name" value="P-loop containing nucleotide triphosphate hydrolases"/>
    <property type="match status" value="1"/>
</dbReference>
<dbReference type="Proteomes" id="UP001056426">
    <property type="component" value="Chromosome"/>
</dbReference>
<evidence type="ECO:0000256" key="4">
    <source>
        <dbReference type="ARBA" id="ARBA00022692"/>
    </source>
</evidence>
<dbReference type="Pfam" id="PF00005">
    <property type="entry name" value="ABC_tran"/>
    <property type="match status" value="1"/>
</dbReference>
<keyword evidence="4 9" id="KW-0812">Transmembrane</keyword>
<evidence type="ECO:0000256" key="8">
    <source>
        <dbReference type="ARBA" id="ARBA00023136"/>
    </source>
</evidence>
<protein>
    <submittedName>
        <fullName evidence="12">ABC transporter ATP-binding protein/permease</fullName>
    </submittedName>
</protein>
<evidence type="ECO:0000256" key="3">
    <source>
        <dbReference type="ARBA" id="ARBA00022475"/>
    </source>
</evidence>
<dbReference type="SUPFAM" id="SSF52540">
    <property type="entry name" value="P-loop containing nucleoside triphosphate hydrolases"/>
    <property type="match status" value="1"/>
</dbReference>
<dbReference type="CDD" id="cd18544">
    <property type="entry name" value="ABC_6TM_TmrA_like"/>
    <property type="match status" value="1"/>
</dbReference>
<dbReference type="KEGG" id="alkq:M9189_04335"/>
<keyword evidence="7 9" id="KW-1133">Transmembrane helix</keyword>
<organism evidence="12 13">
    <name type="scientific">Xiashengella succiniciproducens</name>
    <dbReference type="NCBI Taxonomy" id="2949635"/>
    <lineage>
        <taxon>Bacteria</taxon>
        <taxon>Pseudomonadati</taxon>
        <taxon>Bacteroidota</taxon>
        <taxon>Bacteroidia</taxon>
        <taxon>Marinilabiliales</taxon>
        <taxon>Marinilabiliaceae</taxon>
        <taxon>Xiashengella</taxon>
    </lineage>
</organism>
<dbReference type="RefSeq" id="WP_250724892.1">
    <property type="nucleotide sequence ID" value="NZ_CP098400.1"/>
</dbReference>
<evidence type="ECO:0000256" key="7">
    <source>
        <dbReference type="ARBA" id="ARBA00022989"/>
    </source>
</evidence>
<dbReference type="GO" id="GO:0140359">
    <property type="term" value="F:ABC-type transporter activity"/>
    <property type="evidence" value="ECO:0007669"/>
    <property type="project" value="InterPro"/>
</dbReference>
<reference evidence="12" key="1">
    <citation type="submission" date="2022-05" db="EMBL/GenBank/DDBJ databases">
        <authorList>
            <person name="Sun X."/>
        </authorList>
    </citation>
    <scope>NUCLEOTIDE SEQUENCE</scope>
    <source>
        <strain evidence="12">Ai-910</strain>
    </source>
</reference>
<evidence type="ECO:0000313" key="13">
    <source>
        <dbReference type="Proteomes" id="UP001056426"/>
    </source>
</evidence>
<evidence type="ECO:0000259" key="11">
    <source>
        <dbReference type="PROSITE" id="PS50929"/>
    </source>
</evidence>
<reference evidence="12" key="2">
    <citation type="submission" date="2022-06" db="EMBL/GenBank/DDBJ databases">
        <title>Xiashengella guii gen. nov. sp. nov., a bacterium isolated form anaerobic digestion tank.</title>
        <authorList>
            <person name="Huang H."/>
        </authorList>
    </citation>
    <scope>NUCLEOTIDE SEQUENCE</scope>
    <source>
        <strain evidence="12">Ai-910</strain>
    </source>
</reference>
<feature type="transmembrane region" description="Helical" evidence="9">
    <location>
        <begin position="71"/>
        <end position="90"/>
    </location>
</feature>
<name>A0A9J6ZSL2_9BACT</name>
<feature type="transmembrane region" description="Helical" evidence="9">
    <location>
        <begin position="255"/>
        <end position="276"/>
    </location>
</feature>
<dbReference type="InterPro" id="IPR039421">
    <property type="entry name" value="Type_1_exporter"/>
</dbReference>
<dbReference type="SMART" id="SM00382">
    <property type="entry name" value="AAA"/>
    <property type="match status" value="1"/>
</dbReference>
<evidence type="ECO:0000256" key="5">
    <source>
        <dbReference type="ARBA" id="ARBA00022741"/>
    </source>
</evidence>
<dbReference type="GO" id="GO:0034040">
    <property type="term" value="F:ATPase-coupled lipid transmembrane transporter activity"/>
    <property type="evidence" value="ECO:0007669"/>
    <property type="project" value="TreeGrafter"/>
</dbReference>
<dbReference type="InterPro" id="IPR027417">
    <property type="entry name" value="P-loop_NTPase"/>
</dbReference>
<evidence type="ECO:0000313" key="12">
    <source>
        <dbReference type="EMBL" id="URW80577.1"/>
    </source>
</evidence>
<dbReference type="PROSITE" id="PS50893">
    <property type="entry name" value="ABC_TRANSPORTER_2"/>
    <property type="match status" value="1"/>
</dbReference>
<keyword evidence="13" id="KW-1185">Reference proteome</keyword>
<dbReference type="Pfam" id="PF00664">
    <property type="entry name" value="ABC_membrane"/>
    <property type="match status" value="1"/>
</dbReference>